<reference evidence="2 3" key="1">
    <citation type="submission" date="2020-05" db="EMBL/GenBank/DDBJ databases">
        <title>DNA-SIP metagenomic assembled genomes.</title>
        <authorList>
            <person name="Yu J."/>
        </authorList>
    </citation>
    <scope>NUCLEOTIDE SEQUENCE [LARGE SCALE GENOMIC DNA]</scope>
    <source>
        <strain evidence="2">Bin5.27</strain>
    </source>
</reference>
<dbReference type="Proteomes" id="UP000574690">
    <property type="component" value="Unassembled WGS sequence"/>
</dbReference>
<name>A0A850C752_9ACTN</name>
<accession>A0A850C752</accession>
<dbReference type="SUPFAM" id="SSF102114">
    <property type="entry name" value="Radical SAM enzymes"/>
    <property type="match status" value="1"/>
</dbReference>
<feature type="domain" description="HemN C-terminal" evidence="1">
    <location>
        <begin position="38"/>
        <end position="96"/>
    </location>
</feature>
<dbReference type="InterPro" id="IPR010723">
    <property type="entry name" value="HemN_C"/>
</dbReference>
<feature type="non-terminal residue" evidence="2">
    <location>
        <position position="1"/>
    </location>
</feature>
<dbReference type="InterPro" id="IPR058240">
    <property type="entry name" value="rSAM_sf"/>
</dbReference>
<dbReference type="Pfam" id="PF06969">
    <property type="entry name" value="HemN_C"/>
    <property type="match status" value="1"/>
</dbReference>
<comment type="caution">
    <text evidence="2">The sequence shown here is derived from an EMBL/GenBank/DDBJ whole genome shotgun (WGS) entry which is preliminary data.</text>
</comment>
<evidence type="ECO:0000313" key="2">
    <source>
        <dbReference type="EMBL" id="NUQ88621.1"/>
    </source>
</evidence>
<protein>
    <submittedName>
        <fullName evidence="2">Coproporphyrinogen III oxidase</fullName>
    </submittedName>
</protein>
<evidence type="ECO:0000259" key="1">
    <source>
        <dbReference type="Pfam" id="PF06969"/>
    </source>
</evidence>
<gene>
    <name evidence="2" type="ORF">HOQ43_09190</name>
</gene>
<proteinExistence type="predicted"/>
<sequence>GPGAHSHLPGVRWWNHKHPSTYGTALAEGLPVAGHELLTDDDRYLERVLLLTRLASGLPLAELRPEGRAAAGRVAAEGLADIRDDRLVLTLRGRLLADAVVRDLTG</sequence>
<evidence type="ECO:0000313" key="3">
    <source>
        <dbReference type="Proteomes" id="UP000574690"/>
    </source>
</evidence>
<dbReference type="EMBL" id="JABFXE010000382">
    <property type="protein sequence ID" value="NUQ88621.1"/>
    <property type="molecule type" value="Genomic_DNA"/>
</dbReference>
<organism evidence="2 3">
    <name type="scientific">Glycomyces artemisiae</name>
    <dbReference type="NCBI Taxonomy" id="1076443"/>
    <lineage>
        <taxon>Bacteria</taxon>
        <taxon>Bacillati</taxon>
        <taxon>Actinomycetota</taxon>
        <taxon>Actinomycetes</taxon>
        <taxon>Glycomycetales</taxon>
        <taxon>Glycomycetaceae</taxon>
        <taxon>Glycomyces</taxon>
    </lineage>
</organism>
<dbReference type="AlphaFoldDB" id="A0A850C752"/>